<organism evidence="1 2">
    <name type="scientific">Coffea arabica</name>
    <name type="common">Arabian coffee</name>
    <dbReference type="NCBI Taxonomy" id="13443"/>
    <lineage>
        <taxon>Eukaryota</taxon>
        <taxon>Viridiplantae</taxon>
        <taxon>Streptophyta</taxon>
        <taxon>Embryophyta</taxon>
        <taxon>Tracheophyta</taxon>
        <taxon>Spermatophyta</taxon>
        <taxon>Magnoliopsida</taxon>
        <taxon>eudicotyledons</taxon>
        <taxon>Gunneridae</taxon>
        <taxon>Pentapetalae</taxon>
        <taxon>asterids</taxon>
        <taxon>lamiids</taxon>
        <taxon>Gentianales</taxon>
        <taxon>Rubiaceae</taxon>
        <taxon>Ixoroideae</taxon>
        <taxon>Gardenieae complex</taxon>
        <taxon>Bertiereae - Coffeeae clade</taxon>
        <taxon>Coffeeae</taxon>
        <taxon>Coffea</taxon>
    </lineage>
</organism>
<protein>
    <recommendedName>
        <fullName evidence="3">Endonuclease/exonuclease/phosphatase domain-containing protein</fullName>
    </recommendedName>
</protein>
<evidence type="ECO:0000313" key="1">
    <source>
        <dbReference type="Proteomes" id="UP001652660"/>
    </source>
</evidence>
<evidence type="ECO:0008006" key="3">
    <source>
        <dbReference type="Google" id="ProtNLM"/>
    </source>
</evidence>
<reference evidence="2" key="1">
    <citation type="submission" date="2025-08" db="UniProtKB">
        <authorList>
            <consortium name="RefSeq"/>
        </authorList>
    </citation>
    <scope>IDENTIFICATION</scope>
    <source>
        <tissue evidence="2">Leaves</tissue>
    </source>
</reference>
<keyword evidence="1" id="KW-1185">Reference proteome</keyword>
<evidence type="ECO:0000313" key="2">
    <source>
        <dbReference type="RefSeq" id="XP_071933698.1"/>
    </source>
</evidence>
<dbReference type="PANTHER" id="PTHR33710:SF71">
    <property type="entry name" value="ENDONUCLEASE_EXONUCLEASE_PHOSPHATASE DOMAIN-CONTAINING PROTEIN"/>
    <property type="match status" value="1"/>
</dbReference>
<dbReference type="GeneID" id="140036257"/>
<dbReference type="Gene3D" id="3.60.10.10">
    <property type="entry name" value="Endonuclease/exonuclease/phosphatase"/>
    <property type="match status" value="1"/>
</dbReference>
<sequence length="196" mass="22053">MIKGMFWNVRGISKALTFRRLKKLIQMYSIQFLAICESRLQVGRAERYRCKLNFHGLLHNSVGSVLENYFDVIIGESSQHVSARLSHDHLPESQLVVSFVHTRCTTIEREELWAGLLSDSPASTAWLVGGDFNVISDADEKRGGRPFNPAKAMEFVQFISEVNLTDIGFSGARFTWCNNRHGGGEDLKTIRSGSSE</sequence>
<gene>
    <name evidence="2" type="primary">LOC140036257</name>
</gene>
<dbReference type="PANTHER" id="PTHR33710">
    <property type="entry name" value="BNAC02G09200D PROTEIN"/>
    <property type="match status" value="1"/>
</dbReference>
<proteinExistence type="predicted"/>
<dbReference type="Proteomes" id="UP001652660">
    <property type="component" value="Chromosome 2e"/>
</dbReference>
<dbReference type="SUPFAM" id="SSF56219">
    <property type="entry name" value="DNase I-like"/>
    <property type="match status" value="1"/>
</dbReference>
<name>A0ABM4WPH9_COFAR</name>
<accession>A0ABM4WPH9</accession>
<dbReference type="RefSeq" id="XP_071933698.1">
    <property type="nucleotide sequence ID" value="XM_072077597.1"/>
</dbReference>
<dbReference type="InterPro" id="IPR036691">
    <property type="entry name" value="Endo/exonu/phosph_ase_sf"/>
</dbReference>